<name>A0A0U1M0X1_TALIS</name>
<protein>
    <submittedName>
        <fullName evidence="7">Uncharacterized protein</fullName>
    </submittedName>
</protein>
<dbReference type="GO" id="GO:0015031">
    <property type="term" value="P:protein transport"/>
    <property type="evidence" value="ECO:0007669"/>
    <property type="project" value="UniProtKB-KW"/>
</dbReference>
<keyword evidence="6" id="KW-0175">Coiled coil</keyword>
<dbReference type="InterPro" id="IPR039745">
    <property type="entry name" value="Vps54"/>
</dbReference>
<evidence type="ECO:0000256" key="3">
    <source>
        <dbReference type="ARBA" id="ARBA00022448"/>
    </source>
</evidence>
<comment type="similarity">
    <text evidence="2">Belongs to the VPS54 family.</text>
</comment>
<dbReference type="GO" id="GO:0000938">
    <property type="term" value="C:GARP complex"/>
    <property type="evidence" value="ECO:0007669"/>
    <property type="project" value="InterPro"/>
</dbReference>
<keyword evidence="4" id="KW-0653">Protein transport</keyword>
<keyword evidence="5" id="KW-0333">Golgi apparatus</keyword>
<evidence type="ECO:0000256" key="2">
    <source>
        <dbReference type="ARBA" id="ARBA00009150"/>
    </source>
</evidence>
<evidence type="ECO:0000313" key="8">
    <source>
        <dbReference type="Proteomes" id="UP000054383"/>
    </source>
</evidence>
<evidence type="ECO:0000256" key="6">
    <source>
        <dbReference type="ARBA" id="ARBA00023054"/>
    </source>
</evidence>
<evidence type="ECO:0000256" key="1">
    <source>
        <dbReference type="ARBA" id="ARBA00004601"/>
    </source>
</evidence>
<dbReference type="GO" id="GO:0019905">
    <property type="term" value="F:syntaxin binding"/>
    <property type="evidence" value="ECO:0007669"/>
    <property type="project" value="TreeGrafter"/>
</dbReference>
<dbReference type="PANTHER" id="PTHR12965:SF0">
    <property type="entry name" value="VACUOLAR PROTEIN SORTING-ASSOCIATED PROTEIN 54"/>
    <property type="match status" value="1"/>
</dbReference>
<sequence length="297" mass="33225">MVGKLIDTTHEAVLTILEAISTLLQPPILQTGLLPHAAIQSTSQKPPTSRDIPPVTLSNILDVDHSVFKDYLGQVGSLFDVFQYTLLESKEGGTQVFRRDFSAAKDRGTLKTSVSQGGQFAPTLLSMIPSVYFDENFRLENPRTFDVVSEHAEVEGTYYQFHPAREAILVHRHCRDPFDISISQASSSFSIALGSLRELQAETAEPVAKIWKLRKDLTHLDKDIVVHGFKIIGMKQRHDNLRKLGEATQQLQCVLSGASHYEDLVTSGKLEMAIQRISYIKQLASRTLDPKIRSELR</sequence>
<organism evidence="7 8">
    <name type="scientific">Talaromyces islandicus</name>
    <name type="common">Penicillium islandicum</name>
    <dbReference type="NCBI Taxonomy" id="28573"/>
    <lineage>
        <taxon>Eukaryota</taxon>
        <taxon>Fungi</taxon>
        <taxon>Dikarya</taxon>
        <taxon>Ascomycota</taxon>
        <taxon>Pezizomycotina</taxon>
        <taxon>Eurotiomycetes</taxon>
        <taxon>Eurotiomycetidae</taxon>
        <taxon>Eurotiales</taxon>
        <taxon>Trichocomaceae</taxon>
        <taxon>Talaromyces</taxon>
        <taxon>Talaromyces sect. Islandici</taxon>
    </lineage>
</organism>
<keyword evidence="3" id="KW-0813">Transport</keyword>
<dbReference type="GO" id="GO:0005829">
    <property type="term" value="C:cytosol"/>
    <property type="evidence" value="ECO:0007669"/>
    <property type="project" value="GOC"/>
</dbReference>
<evidence type="ECO:0000256" key="4">
    <source>
        <dbReference type="ARBA" id="ARBA00022927"/>
    </source>
</evidence>
<proteinExistence type="inferred from homology"/>
<evidence type="ECO:0000313" key="7">
    <source>
        <dbReference type="EMBL" id="CRG89179.1"/>
    </source>
</evidence>
<dbReference type="EMBL" id="CVMT01000006">
    <property type="protein sequence ID" value="CRG89179.1"/>
    <property type="molecule type" value="Genomic_DNA"/>
</dbReference>
<dbReference type="AlphaFoldDB" id="A0A0U1M0X1"/>
<evidence type="ECO:0000256" key="5">
    <source>
        <dbReference type="ARBA" id="ARBA00023034"/>
    </source>
</evidence>
<accession>A0A0U1M0X1</accession>
<gene>
    <name evidence="7" type="ORF">PISL3812_06215</name>
</gene>
<dbReference type="STRING" id="28573.A0A0U1M0X1"/>
<dbReference type="OrthoDB" id="10259024at2759"/>
<keyword evidence="8" id="KW-1185">Reference proteome</keyword>
<dbReference type="GO" id="GO:0006896">
    <property type="term" value="P:Golgi to vacuole transport"/>
    <property type="evidence" value="ECO:0007669"/>
    <property type="project" value="TreeGrafter"/>
</dbReference>
<dbReference type="PANTHER" id="PTHR12965">
    <property type="entry name" value="VACUOLAR PROTEIN SORTING 54"/>
    <property type="match status" value="1"/>
</dbReference>
<reference evidence="7 8" key="1">
    <citation type="submission" date="2015-04" db="EMBL/GenBank/DDBJ databases">
        <authorList>
            <person name="Syromyatnikov M.Y."/>
            <person name="Popov V.N."/>
        </authorList>
    </citation>
    <scope>NUCLEOTIDE SEQUENCE [LARGE SCALE GENOMIC DNA]</scope>
    <source>
        <strain evidence="7">WF-38-12</strain>
    </source>
</reference>
<dbReference type="GO" id="GO:0042147">
    <property type="term" value="P:retrograde transport, endosome to Golgi"/>
    <property type="evidence" value="ECO:0007669"/>
    <property type="project" value="InterPro"/>
</dbReference>
<dbReference type="Proteomes" id="UP000054383">
    <property type="component" value="Unassembled WGS sequence"/>
</dbReference>
<comment type="subcellular location">
    <subcellularLocation>
        <location evidence="1">Golgi apparatus</location>
        <location evidence="1">trans-Golgi network</location>
    </subcellularLocation>
</comment>